<dbReference type="EMBL" id="JBIRWE010000008">
    <property type="protein sequence ID" value="MFI1966375.1"/>
    <property type="molecule type" value="Genomic_DNA"/>
</dbReference>
<comment type="cofactor">
    <cofactor evidence="1">
        <name>pyridoxal 5'-phosphate</name>
        <dbReference type="ChEBI" id="CHEBI:597326"/>
    </cofactor>
</comment>
<gene>
    <name evidence="6" type="ORF">ACH429_20080</name>
</gene>
<keyword evidence="2" id="KW-0663">Pyridoxal phosphate</keyword>
<dbReference type="InterPro" id="IPR022644">
    <property type="entry name" value="De-COase2_N"/>
</dbReference>
<dbReference type="InterPro" id="IPR000183">
    <property type="entry name" value="Orn/DAP/Arg_de-COase"/>
</dbReference>
<dbReference type="SUPFAM" id="SSF51419">
    <property type="entry name" value="PLP-binding barrel"/>
    <property type="match status" value="1"/>
</dbReference>
<dbReference type="RefSeq" id="WP_055471241.1">
    <property type="nucleotide sequence ID" value="NZ_JBIRWE010000008.1"/>
</dbReference>
<dbReference type="PRINTS" id="PR01179">
    <property type="entry name" value="ODADCRBXLASE"/>
</dbReference>
<dbReference type="InterPro" id="IPR009006">
    <property type="entry name" value="Ala_racemase/Decarboxylase_C"/>
</dbReference>
<dbReference type="Gene3D" id="3.20.20.10">
    <property type="entry name" value="Alanine racemase"/>
    <property type="match status" value="1"/>
</dbReference>
<dbReference type="Gene3D" id="2.40.37.10">
    <property type="entry name" value="Lyase, Ornithine Decarboxylase, Chain A, domain 1"/>
    <property type="match status" value="1"/>
</dbReference>
<name>A0ABW7UX47_9ACTN</name>
<dbReference type="Pfam" id="PF00278">
    <property type="entry name" value="Orn_DAP_Arg_deC"/>
    <property type="match status" value="1"/>
</dbReference>
<dbReference type="InterPro" id="IPR029066">
    <property type="entry name" value="PLP-binding_barrel"/>
</dbReference>
<dbReference type="SUPFAM" id="SSF50621">
    <property type="entry name" value="Alanine racemase C-terminal domain-like"/>
    <property type="match status" value="1"/>
</dbReference>
<dbReference type="InterPro" id="IPR022643">
    <property type="entry name" value="De-COase2_C"/>
</dbReference>
<dbReference type="Pfam" id="PF02784">
    <property type="entry name" value="Orn_Arg_deC_N"/>
    <property type="match status" value="1"/>
</dbReference>
<keyword evidence="7" id="KW-1185">Reference proteome</keyword>
<feature type="domain" description="Orn/DAP/Arg decarboxylase 2 N-terminal" evidence="5">
    <location>
        <begin position="20"/>
        <end position="272"/>
    </location>
</feature>
<evidence type="ECO:0000259" key="4">
    <source>
        <dbReference type="Pfam" id="PF00278"/>
    </source>
</evidence>
<protein>
    <submittedName>
        <fullName evidence="6">Type III PLP-dependent enzyme</fullName>
    </submittedName>
</protein>
<evidence type="ECO:0000313" key="6">
    <source>
        <dbReference type="EMBL" id="MFI1966375.1"/>
    </source>
</evidence>
<evidence type="ECO:0000313" key="7">
    <source>
        <dbReference type="Proteomes" id="UP001611548"/>
    </source>
</evidence>
<proteinExistence type="inferred from homology"/>
<sequence length="407" mass="43676">MDALLDVSSLDTPCYVYDLAEVRGAHALLTSALPEGAPLYYSLKANPHPAVLRQLSRLGCRAEVSSPGELQAALAAGFAAAETLYTGPGKRDADVWSAVDSGARRFSADSPGALDQLDRAGREKGVRLSALLRINPQEPPRGAGLVMTGRPSQFGADLRWIREQPSLFSDRAHVRLAGLHLYMGSNLAGEDALLKVFEHALHVAEEVRRALGREFEVLDLGGGFGAPYATRGRLPVFGTLRDRLCALLDREVPAWRTGSPVGVFESGRYLSAGCGRLLTRVLEVKWSQGRRIVVLDTGVNHLGGMSGLGKEPRIDPELLTDRDTGGPLHETIVTGPLCHPLDSWTSSARLPDLAVGELIAVPNVGAYGLHSALALFHGHPMPLEVVVDGGAEIERSRIFPRREGYGA</sequence>
<feature type="domain" description="Orn/DAP/Arg decarboxylase 2 C-terminal" evidence="4">
    <location>
        <begin position="14"/>
        <end position="365"/>
    </location>
</feature>
<evidence type="ECO:0000259" key="5">
    <source>
        <dbReference type="Pfam" id="PF02784"/>
    </source>
</evidence>
<comment type="similarity">
    <text evidence="3">Belongs to the Orn/Lys/Arg decarboxylase class-II family.</text>
</comment>
<organism evidence="6 7">
    <name type="scientific">Streptomyces pathocidini</name>
    <dbReference type="NCBI Taxonomy" id="1650571"/>
    <lineage>
        <taxon>Bacteria</taxon>
        <taxon>Bacillati</taxon>
        <taxon>Actinomycetota</taxon>
        <taxon>Actinomycetes</taxon>
        <taxon>Kitasatosporales</taxon>
        <taxon>Streptomycetaceae</taxon>
        <taxon>Streptomyces</taxon>
    </lineage>
</organism>
<dbReference type="PANTHER" id="PTHR43727">
    <property type="entry name" value="DIAMINOPIMELATE DECARBOXYLASE"/>
    <property type="match status" value="1"/>
</dbReference>
<evidence type="ECO:0000256" key="1">
    <source>
        <dbReference type="ARBA" id="ARBA00001933"/>
    </source>
</evidence>
<accession>A0ABW7UX47</accession>
<evidence type="ECO:0000256" key="2">
    <source>
        <dbReference type="ARBA" id="ARBA00022898"/>
    </source>
</evidence>
<dbReference type="Proteomes" id="UP001611548">
    <property type="component" value="Unassembled WGS sequence"/>
</dbReference>
<reference evidence="6 7" key="1">
    <citation type="submission" date="2024-10" db="EMBL/GenBank/DDBJ databases">
        <title>The Natural Products Discovery Center: Release of the First 8490 Sequenced Strains for Exploring Actinobacteria Biosynthetic Diversity.</title>
        <authorList>
            <person name="Kalkreuter E."/>
            <person name="Kautsar S.A."/>
            <person name="Yang D."/>
            <person name="Bader C.D."/>
            <person name="Teijaro C.N."/>
            <person name="Fluegel L."/>
            <person name="Davis C.M."/>
            <person name="Simpson J.R."/>
            <person name="Lauterbach L."/>
            <person name="Steele A.D."/>
            <person name="Gui C."/>
            <person name="Meng S."/>
            <person name="Li G."/>
            <person name="Viehrig K."/>
            <person name="Ye F."/>
            <person name="Su P."/>
            <person name="Kiefer A.F."/>
            <person name="Nichols A."/>
            <person name="Cepeda A.J."/>
            <person name="Yan W."/>
            <person name="Fan B."/>
            <person name="Jiang Y."/>
            <person name="Adhikari A."/>
            <person name="Zheng C.-J."/>
            <person name="Schuster L."/>
            <person name="Cowan T.M."/>
            <person name="Smanski M.J."/>
            <person name="Chevrette M.G."/>
            <person name="De Carvalho L.P.S."/>
            <person name="Shen B."/>
        </authorList>
    </citation>
    <scope>NUCLEOTIDE SEQUENCE [LARGE SCALE GENOMIC DNA]</scope>
    <source>
        <strain evidence="6 7">NPDC020327</strain>
    </source>
</reference>
<comment type="caution">
    <text evidence="6">The sequence shown here is derived from an EMBL/GenBank/DDBJ whole genome shotgun (WGS) entry which is preliminary data.</text>
</comment>
<evidence type="ECO:0000256" key="3">
    <source>
        <dbReference type="RuleBase" id="RU003737"/>
    </source>
</evidence>
<dbReference type="PANTHER" id="PTHR43727:SF2">
    <property type="entry name" value="GROUP IV DECARBOXYLASE"/>
    <property type="match status" value="1"/>
</dbReference>